<evidence type="ECO:0000313" key="1">
    <source>
        <dbReference type="EMBL" id="KPX66723.1"/>
    </source>
</evidence>
<dbReference type="Proteomes" id="UP000050265">
    <property type="component" value="Unassembled WGS sequence"/>
</dbReference>
<reference evidence="1 2" key="1">
    <citation type="submission" date="2015-09" db="EMBL/GenBank/DDBJ databases">
        <title>Genome announcement of multiple Pseudomonas syringae strains.</title>
        <authorList>
            <person name="Thakur S."/>
            <person name="Wang P.W."/>
            <person name="Gong Y."/>
            <person name="Weir B.S."/>
            <person name="Guttman D.S."/>
        </authorList>
    </citation>
    <scope>NUCLEOTIDE SEQUENCE [LARGE SCALE GENOMIC DNA]</scope>
    <source>
        <strain evidence="1 2">ICMP3507</strain>
    </source>
</reference>
<dbReference type="PATRIC" id="fig|53707.9.peg.2937"/>
<evidence type="ECO:0000313" key="2">
    <source>
        <dbReference type="Proteomes" id="UP000050265"/>
    </source>
</evidence>
<dbReference type="EMBL" id="LJQP01000276">
    <property type="protein sequence ID" value="KPX66723.1"/>
    <property type="molecule type" value="Genomic_DNA"/>
</dbReference>
<name>A0A0P9TN28_PSEAV</name>
<sequence>MLIQKDKVRVEIKELIDLIRLDEKYASLAADRVLPIDQQALQFHCKRRSRIEEITRKYGLD</sequence>
<proteinExistence type="predicted"/>
<accession>A0A0P9TN28</accession>
<comment type="caution">
    <text evidence="1">The sequence shown here is derived from an EMBL/GenBank/DDBJ whole genome shotgun (WGS) entry which is preliminary data.</text>
</comment>
<organism evidence="1 2">
    <name type="scientific">Pseudomonas amygdali pv. lachrymans</name>
    <name type="common">Pseudomonas syringae pv. lachrymans</name>
    <dbReference type="NCBI Taxonomy" id="53707"/>
    <lineage>
        <taxon>Bacteria</taxon>
        <taxon>Pseudomonadati</taxon>
        <taxon>Pseudomonadota</taxon>
        <taxon>Gammaproteobacteria</taxon>
        <taxon>Pseudomonadales</taxon>
        <taxon>Pseudomonadaceae</taxon>
        <taxon>Pseudomonas</taxon>
        <taxon>Pseudomonas amygdali</taxon>
    </lineage>
</organism>
<dbReference type="AlphaFoldDB" id="A0A0P9TN28"/>
<gene>
    <name evidence="1" type="ORF">ALO35_05048</name>
</gene>
<protein>
    <submittedName>
        <fullName evidence="1">Uncharacterized protein</fullName>
    </submittedName>
</protein>